<sequence length="120" mass="14206">MPPTQPDINYLYAPMDIQEIPLGRWHPVTKFIPFGREKITMIIDDSVQVILQKNITGWAQRNPEEFLKLQSESQDYMLFFVVERNFINDYRIHFKRISDSLLFAWETSETEDSDDDSDTS</sequence>
<comment type="caution">
    <text evidence="1">The sequence shown here is derived from an EMBL/GenBank/DDBJ whole genome shotgun (WGS) entry which is preliminary data.</text>
</comment>
<dbReference type="Proteomes" id="UP001239111">
    <property type="component" value="Chromosome 3"/>
</dbReference>
<protein>
    <submittedName>
        <fullName evidence="1">Uncharacterized protein</fullName>
    </submittedName>
</protein>
<accession>A0ACC2NM15</accession>
<keyword evidence="2" id="KW-1185">Reference proteome</keyword>
<reference evidence="1" key="1">
    <citation type="submission" date="2023-04" db="EMBL/GenBank/DDBJ databases">
        <title>A chromosome-level genome assembly of the parasitoid wasp Eretmocerus hayati.</title>
        <authorList>
            <person name="Zhong Y."/>
            <person name="Liu S."/>
            <person name="Liu Y."/>
        </authorList>
    </citation>
    <scope>NUCLEOTIDE SEQUENCE</scope>
    <source>
        <strain evidence="1">ZJU_SS_LIU_2023</strain>
    </source>
</reference>
<dbReference type="EMBL" id="CM056743">
    <property type="protein sequence ID" value="KAJ8671666.1"/>
    <property type="molecule type" value="Genomic_DNA"/>
</dbReference>
<proteinExistence type="predicted"/>
<gene>
    <name evidence="1" type="ORF">QAD02_002925</name>
</gene>
<evidence type="ECO:0000313" key="1">
    <source>
        <dbReference type="EMBL" id="KAJ8671666.1"/>
    </source>
</evidence>
<name>A0ACC2NM15_9HYME</name>
<organism evidence="1 2">
    <name type="scientific">Eretmocerus hayati</name>
    <dbReference type="NCBI Taxonomy" id="131215"/>
    <lineage>
        <taxon>Eukaryota</taxon>
        <taxon>Metazoa</taxon>
        <taxon>Ecdysozoa</taxon>
        <taxon>Arthropoda</taxon>
        <taxon>Hexapoda</taxon>
        <taxon>Insecta</taxon>
        <taxon>Pterygota</taxon>
        <taxon>Neoptera</taxon>
        <taxon>Endopterygota</taxon>
        <taxon>Hymenoptera</taxon>
        <taxon>Apocrita</taxon>
        <taxon>Proctotrupomorpha</taxon>
        <taxon>Chalcidoidea</taxon>
        <taxon>Aphelinidae</taxon>
        <taxon>Aphelininae</taxon>
        <taxon>Eretmocerus</taxon>
    </lineage>
</organism>
<evidence type="ECO:0000313" key="2">
    <source>
        <dbReference type="Proteomes" id="UP001239111"/>
    </source>
</evidence>